<evidence type="ECO:0000313" key="2">
    <source>
        <dbReference type="Proteomes" id="UP001523216"/>
    </source>
</evidence>
<reference evidence="1 2" key="1">
    <citation type="submission" date="2022-06" db="EMBL/GenBank/DDBJ databases">
        <title>Actinoplanes abujensis sp. nov., isolated from Nigerian arid soil.</title>
        <authorList>
            <person name="Ding P."/>
        </authorList>
    </citation>
    <scope>NUCLEOTIDE SEQUENCE [LARGE SCALE GENOMIC DNA]</scope>
    <source>
        <strain evidence="2">TRM88002</strain>
    </source>
</reference>
<evidence type="ECO:0000313" key="1">
    <source>
        <dbReference type="EMBL" id="MCM4082015.1"/>
    </source>
</evidence>
<proteinExistence type="predicted"/>
<name>A0ABT0Y7J6_9ACTN</name>
<keyword evidence="2" id="KW-1185">Reference proteome</keyword>
<comment type="caution">
    <text evidence="1">The sequence shown here is derived from an EMBL/GenBank/DDBJ whole genome shotgun (WGS) entry which is preliminary data.</text>
</comment>
<organism evidence="1 2">
    <name type="scientific">Paractinoplanes hotanensis</name>
    <dbReference type="NCBI Taxonomy" id="2906497"/>
    <lineage>
        <taxon>Bacteria</taxon>
        <taxon>Bacillati</taxon>
        <taxon>Actinomycetota</taxon>
        <taxon>Actinomycetes</taxon>
        <taxon>Micromonosporales</taxon>
        <taxon>Micromonosporaceae</taxon>
        <taxon>Paractinoplanes</taxon>
    </lineage>
</organism>
<protein>
    <submittedName>
        <fullName evidence="1">Uncharacterized protein</fullName>
    </submittedName>
</protein>
<dbReference type="EMBL" id="JAMQOL010000044">
    <property type="protein sequence ID" value="MCM4082015.1"/>
    <property type="molecule type" value="Genomic_DNA"/>
</dbReference>
<dbReference type="RefSeq" id="WP_251801727.1">
    <property type="nucleotide sequence ID" value="NZ_JAMQOL010000044.1"/>
</dbReference>
<dbReference type="Proteomes" id="UP001523216">
    <property type="component" value="Unassembled WGS sequence"/>
</dbReference>
<gene>
    <name evidence="1" type="ORF">LXN57_31060</name>
</gene>
<sequence length="52" mass="5857">METLQAAKDHLLRKFEEATVETVGLDSETGRALAEALRRRLRPPTEPTGEHQ</sequence>
<accession>A0ABT0Y7J6</accession>